<protein>
    <submittedName>
        <fullName evidence="7">UDP-glycosyltransferase UGT5 isoform X1</fullName>
    </submittedName>
</protein>
<dbReference type="CDD" id="cd03784">
    <property type="entry name" value="GT1_Gtf-like"/>
    <property type="match status" value="1"/>
</dbReference>
<keyword evidence="4" id="KW-1133">Transmembrane helix</keyword>
<feature type="chain" id="PRO_5034069204" evidence="5">
    <location>
        <begin position="16"/>
        <end position="519"/>
    </location>
</feature>
<keyword evidence="5" id="KW-0732">Signal</keyword>
<keyword evidence="2" id="KW-0328">Glycosyltransferase</keyword>
<dbReference type="InterPro" id="IPR050271">
    <property type="entry name" value="UDP-glycosyltransferase"/>
</dbReference>
<evidence type="ECO:0000256" key="2">
    <source>
        <dbReference type="ARBA" id="ARBA00022676"/>
    </source>
</evidence>
<dbReference type="GO" id="GO:0008194">
    <property type="term" value="F:UDP-glycosyltransferase activity"/>
    <property type="evidence" value="ECO:0007669"/>
    <property type="project" value="InterPro"/>
</dbReference>
<keyword evidence="4" id="KW-0472">Membrane</keyword>
<dbReference type="SUPFAM" id="SSF53756">
    <property type="entry name" value="UDP-Glycosyltransferase/glycogen phosphorylase"/>
    <property type="match status" value="1"/>
</dbReference>
<dbReference type="OMA" id="GMASCHE"/>
<dbReference type="GeneID" id="108682315"/>
<dbReference type="OrthoDB" id="5835829at2759"/>
<dbReference type="PANTHER" id="PTHR48043">
    <property type="entry name" value="EG:EG0003.4 PROTEIN-RELATED"/>
    <property type="match status" value="1"/>
</dbReference>
<evidence type="ECO:0000256" key="5">
    <source>
        <dbReference type="SAM" id="SignalP"/>
    </source>
</evidence>
<evidence type="ECO:0000256" key="4">
    <source>
        <dbReference type="SAM" id="Phobius"/>
    </source>
</evidence>
<dbReference type="PANTHER" id="PTHR48043:SF159">
    <property type="entry name" value="EG:EG0003.4 PROTEIN-RELATED"/>
    <property type="match status" value="1"/>
</dbReference>
<dbReference type="KEGG" id="hazt:108682315"/>
<dbReference type="AlphaFoldDB" id="A0A8B7PL93"/>
<keyword evidence="3" id="KW-0808">Transferase</keyword>
<evidence type="ECO:0000256" key="1">
    <source>
        <dbReference type="ARBA" id="ARBA00009995"/>
    </source>
</evidence>
<dbReference type="RefSeq" id="XP_018026943.1">
    <property type="nucleotide sequence ID" value="XM_018171454.2"/>
</dbReference>
<comment type="similarity">
    <text evidence="1">Belongs to the UDP-glycosyltransferase family.</text>
</comment>
<evidence type="ECO:0000313" key="7">
    <source>
        <dbReference type="RefSeq" id="XP_018026943.1"/>
    </source>
</evidence>
<proteinExistence type="inferred from homology"/>
<evidence type="ECO:0000256" key="3">
    <source>
        <dbReference type="ARBA" id="ARBA00022679"/>
    </source>
</evidence>
<evidence type="ECO:0000313" key="6">
    <source>
        <dbReference type="Proteomes" id="UP000694843"/>
    </source>
</evidence>
<dbReference type="InterPro" id="IPR002213">
    <property type="entry name" value="UDP_glucos_trans"/>
</dbReference>
<dbReference type="Gene3D" id="3.40.50.2000">
    <property type="entry name" value="Glycogen Phosphorylase B"/>
    <property type="match status" value="2"/>
</dbReference>
<organism evidence="6 7">
    <name type="scientific">Hyalella azteca</name>
    <name type="common">Amphipod</name>
    <dbReference type="NCBI Taxonomy" id="294128"/>
    <lineage>
        <taxon>Eukaryota</taxon>
        <taxon>Metazoa</taxon>
        <taxon>Ecdysozoa</taxon>
        <taxon>Arthropoda</taxon>
        <taxon>Crustacea</taxon>
        <taxon>Multicrustacea</taxon>
        <taxon>Malacostraca</taxon>
        <taxon>Eumalacostraca</taxon>
        <taxon>Peracarida</taxon>
        <taxon>Amphipoda</taxon>
        <taxon>Senticaudata</taxon>
        <taxon>Talitrida</taxon>
        <taxon>Talitroidea</taxon>
        <taxon>Hyalellidae</taxon>
        <taxon>Hyalella</taxon>
    </lineage>
</organism>
<dbReference type="Pfam" id="PF00201">
    <property type="entry name" value="UDPGT"/>
    <property type="match status" value="1"/>
</dbReference>
<sequence length="519" mass="57605">MKVLMLLSVLSTATAAWTAEYFTSSVPLPTERFKILFLLPTALKSHVWVAAPLMVDLARRGHEVHMFCDSSYHFKIPNVTCINHGVRLSAPEDVDTFDIVRNPLSLLKTITDAAANDAEKMFNSDITMKIFERRGEYDLIVIDHLGLSIFYPFAHGTPFAIFSTSALLPCQSASLGNVPNPAFVSSALMEFKQPYGTFDRLKNIVLTFAQCYVYWAIPSQTEKLMSERFPSLPSLKEIERNASLHLLTTSLALDGPLALLPNQVPIAGLVLMPPQPLPKDILDFMSGNTSVIYIGLGVSYIRNDSIPRDKKDILLSVSKKLPYKVIMNVHGQASSRSGNVLLTGNARQQDILAHPNVKLFISHCGLAGVYETVYHGVPVIALPAAPEHGAMAGKLVLAGAAIQLSWLTLTEEILRDAVMEIMTNPSFGEKMAFVSRVFRDQEETALDRAVFWTEYAARFQGAPHLKSPARHLSWIEVLSLDFILLALVLCYCAFNVFIKTIRVLKAKCLRNKNEKEKVT</sequence>
<accession>A0A8B7PL93</accession>
<dbReference type="Proteomes" id="UP000694843">
    <property type="component" value="Unplaced"/>
</dbReference>
<keyword evidence="6" id="KW-1185">Reference proteome</keyword>
<gene>
    <name evidence="7" type="primary">LOC108682315</name>
</gene>
<feature type="transmembrane region" description="Helical" evidence="4">
    <location>
        <begin position="474"/>
        <end position="498"/>
    </location>
</feature>
<keyword evidence="4" id="KW-0812">Transmembrane</keyword>
<feature type="signal peptide" evidence="5">
    <location>
        <begin position="1"/>
        <end position="15"/>
    </location>
</feature>
<name>A0A8B7PL93_HYAAZ</name>
<dbReference type="FunFam" id="3.40.50.2000:FF:000050">
    <property type="entry name" value="UDP-glucuronosyltransferase"/>
    <property type="match status" value="1"/>
</dbReference>
<reference evidence="7" key="1">
    <citation type="submission" date="2025-08" db="UniProtKB">
        <authorList>
            <consortium name="RefSeq"/>
        </authorList>
    </citation>
    <scope>IDENTIFICATION</scope>
    <source>
        <tissue evidence="7">Whole organism</tissue>
    </source>
</reference>